<sequence length="258" mass="28687">MRRPFIASISGKGGTGKTTLTALLLKVLIDNATDDTILVVDADPATNLPEVLGVNINKTIGDIVEEFRKKSNNISDLGFEKSSLLQYWILRDSLTETPHFDLIAMGRGEGEGCYCYVNSILTRILVELMKNYSVVLMDMEAGLEHLSRRVDRYVNTLIVVVDPSIMSIKTAERIITIAKEVNIKPEKLFLVGNRMSENTVREVARYASQLGYEYAGTIPNDDVIYTYNLEGKSLLTLPQNTKAIQATRIIAKNIGLID</sequence>
<protein>
    <submittedName>
        <fullName evidence="2">ATP-binding protein</fullName>
    </submittedName>
</protein>
<comment type="caution">
    <text evidence="2">The sequence shown here is derived from an EMBL/GenBank/DDBJ whole genome shotgun (WGS) entry which is preliminary data.</text>
</comment>
<gene>
    <name evidence="2" type="ORF">ENT99_05150</name>
    <name evidence="3" type="ORF">ENU41_00170</name>
</gene>
<evidence type="ECO:0000313" key="3">
    <source>
        <dbReference type="EMBL" id="HGQ35081.1"/>
    </source>
</evidence>
<dbReference type="InterPro" id="IPR027417">
    <property type="entry name" value="P-loop_NTPase"/>
</dbReference>
<dbReference type="PIRSF" id="PIRSF005647">
    <property type="entry name" value="CooC"/>
    <property type="match status" value="1"/>
</dbReference>
<proteinExistence type="predicted"/>
<reference evidence="2" key="1">
    <citation type="journal article" date="2020" name="mSystems">
        <title>Genome- and Community-Level Interaction Insights into Carbon Utilization and Element Cycling Functions of Hydrothermarchaeota in Hydrothermal Sediment.</title>
        <authorList>
            <person name="Zhou Z."/>
            <person name="Liu Y."/>
            <person name="Xu W."/>
            <person name="Pan J."/>
            <person name="Luo Z.H."/>
            <person name="Li M."/>
        </authorList>
    </citation>
    <scope>NUCLEOTIDE SEQUENCE</scope>
    <source>
        <strain evidence="2">SpSt-629</strain>
        <strain evidence="3">SpSt-667</strain>
    </source>
</reference>
<dbReference type="InterPro" id="IPR014433">
    <property type="entry name" value="CooC"/>
</dbReference>
<dbReference type="AlphaFoldDB" id="A0A832EQ57"/>
<name>A0A832EQ57_9CREN</name>
<dbReference type="EMBL" id="DTAU01000102">
    <property type="protein sequence ID" value="HFQ79074.1"/>
    <property type="molecule type" value="Genomic_DNA"/>
</dbReference>
<accession>A0A832EQ57</accession>
<dbReference type="PANTHER" id="PTHR43384">
    <property type="entry name" value="SEPTUM SITE-DETERMINING PROTEIN MIND HOMOLOG, CHLOROPLASTIC-RELATED"/>
    <property type="match status" value="1"/>
</dbReference>
<dbReference type="Gene3D" id="3.40.50.300">
    <property type="entry name" value="P-loop containing nucleotide triphosphate hydrolases"/>
    <property type="match status" value="1"/>
</dbReference>
<evidence type="ECO:0000313" key="2">
    <source>
        <dbReference type="EMBL" id="HFQ79074.1"/>
    </source>
</evidence>
<dbReference type="GO" id="GO:0016887">
    <property type="term" value="F:ATP hydrolysis activity"/>
    <property type="evidence" value="ECO:0007669"/>
    <property type="project" value="TreeGrafter"/>
</dbReference>
<dbReference type="PANTHER" id="PTHR43384:SF7">
    <property type="entry name" value="CARBON-MONOXIDE DEHYDROGENASE ACCESSORY PROTEIN"/>
    <property type="match status" value="1"/>
</dbReference>
<dbReference type="EMBL" id="DTCK01000004">
    <property type="protein sequence ID" value="HGQ35081.1"/>
    <property type="molecule type" value="Genomic_DNA"/>
</dbReference>
<dbReference type="InterPro" id="IPR050625">
    <property type="entry name" value="ParA/MinD_ATPase"/>
</dbReference>
<dbReference type="Pfam" id="PF01656">
    <property type="entry name" value="CbiA"/>
    <property type="match status" value="1"/>
</dbReference>
<dbReference type="GO" id="GO:0009898">
    <property type="term" value="C:cytoplasmic side of plasma membrane"/>
    <property type="evidence" value="ECO:0007669"/>
    <property type="project" value="TreeGrafter"/>
</dbReference>
<dbReference type="GO" id="GO:0005829">
    <property type="term" value="C:cytosol"/>
    <property type="evidence" value="ECO:0007669"/>
    <property type="project" value="TreeGrafter"/>
</dbReference>
<feature type="domain" description="CobQ/CobB/MinD/ParA nucleotide binding" evidence="1">
    <location>
        <begin position="6"/>
        <end position="232"/>
    </location>
</feature>
<dbReference type="SUPFAM" id="SSF52540">
    <property type="entry name" value="P-loop containing nucleoside triphosphate hydrolases"/>
    <property type="match status" value="1"/>
</dbReference>
<dbReference type="GO" id="GO:0051782">
    <property type="term" value="P:negative regulation of cell division"/>
    <property type="evidence" value="ECO:0007669"/>
    <property type="project" value="TreeGrafter"/>
</dbReference>
<evidence type="ECO:0000259" key="1">
    <source>
        <dbReference type="Pfam" id="PF01656"/>
    </source>
</evidence>
<dbReference type="GO" id="GO:0005524">
    <property type="term" value="F:ATP binding"/>
    <property type="evidence" value="ECO:0007669"/>
    <property type="project" value="UniProtKB-KW"/>
</dbReference>
<organism evidence="2">
    <name type="scientific">Ignisphaera aggregans</name>
    <dbReference type="NCBI Taxonomy" id="334771"/>
    <lineage>
        <taxon>Archaea</taxon>
        <taxon>Thermoproteota</taxon>
        <taxon>Thermoprotei</taxon>
        <taxon>Desulfurococcales</taxon>
        <taxon>Desulfurococcaceae</taxon>
        <taxon>Ignisphaera</taxon>
    </lineage>
</organism>
<keyword evidence="2" id="KW-0067">ATP-binding</keyword>
<keyword evidence="2" id="KW-0547">Nucleotide-binding</keyword>
<dbReference type="InterPro" id="IPR002586">
    <property type="entry name" value="CobQ/CobB/MinD/ParA_Nub-bd_dom"/>
</dbReference>